<organism evidence="1 2">
    <name type="scientific">Sphingobium psychrophilum</name>
    <dbReference type="NCBI Taxonomy" id="2728834"/>
    <lineage>
        <taxon>Bacteria</taxon>
        <taxon>Pseudomonadati</taxon>
        <taxon>Pseudomonadota</taxon>
        <taxon>Alphaproteobacteria</taxon>
        <taxon>Sphingomonadales</taxon>
        <taxon>Sphingomonadaceae</taxon>
        <taxon>Sphingobium</taxon>
    </lineage>
</organism>
<keyword evidence="2" id="KW-1185">Reference proteome</keyword>
<dbReference type="AlphaFoldDB" id="A0A7X9X013"/>
<protein>
    <submittedName>
        <fullName evidence="1">Uncharacterized protein</fullName>
    </submittedName>
</protein>
<accession>A0A7X9X013</accession>
<comment type="caution">
    <text evidence="1">The sequence shown here is derived from an EMBL/GenBank/DDBJ whole genome shotgun (WGS) entry which is preliminary data.</text>
</comment>
<dbReference type="Proteomes" id="UP000519023">
    <property type="component" value="Unassembled WGS sequence"/>
</dbReference>
<name>A0A7X9X013_9SPHN</name>
<evidence type="ECO:0000313" key="2">
    <source>
        <dbReference type="Proteomes" id="UP000519023"/>
    </source>
</evidence>
<reference evidence="1 2" key="1">
    <citation type="submission" date="2020-04" db="EMBL/GenBank/DDBJ databases">
        <title>Sphingobium sp. AR-3-1 isolated from Arctic soil.</title>
        <authorList>
            <person name="Dahal R.H."/>
            <person name="Chaudhary D.K."/>
        </authorList>
    </citation>
    <scope>NUCLEOTIDE SEQUENCE [LARGE SCALE GENOMIC DNA]</scope>
    <source>
        <strain evidence="1 2">AR-3-1</strain>
    </source>
</reference>
<gene>
    <name evidence="1" type="ORF">HHL08_23250</name>
</gene>
<dbReference type="Gene3D" id="2.160.10.10">
    <property type="entry name" value="Hexapeptide repeat proteins"/>
    <property type="match status" value="1"/>
</dbReference>
<dbReference type="EMBL" id="JABBFV010000033">
    <property type="protein sequence ID" value="NML13009.1"/>
    <property type="molecule type" value="Genomic_DNA"/>
</dbReference>
<evidence type="ECO:0000313" key="1">
    <source>
        <dbReference type="EMBL" id="NML13009.1"/>
    </source>
</evidence>
<proteinExistence type="predicted"/>
<sequence>MTGLTDLTCDDPRVTIGIATWASSSPVLRPHHAGNRIDIGKFCCFGQNVSIFAGGTHPMHHLTQHHMKLYLGVGDFDK</sequence>
<dbReference type="RefSeq" id="WP_169575314.1">
    <property type="nucleotide sequence ID" value="NZ_JABBFV010000033.1"/>
</dbReference>